<dbReference type="InterPro" id="IPR048386">
    <property type="entry name" value="Med15_C"/>
</dbReference>
<dbReference type="AlphaFoldDB" id="A0AAV1YIK6"/>
<feature type="domain" description="ARC105/Med15 mediator subunit C-terminal" evidence="6">
    <location>
        <begin position="466"/>
        <end position="549"/>
    </location>
</feature>
<name>A0AAV1YIK6_LUPLU</name>
<keyword evidence="2" id="KW-0805">Transcription regulation</keyword>
<evidence type="ECO:0000256" key="4">
    <source>
        <dbReference type="ARBA" id="ARBA00023242"/>
    </source>
</evidence>
<feature type="region of interest" description="Disordered" evidence="5">
    <location>
        <begin position="1"/>
        <end position="22"/>
    </location>
</feature>
<sequence length="574" mass="64656">MNTGENKSVKQEGNNESSSRWRSQEFRKSIVKKMMNIMIQKGCPSWAQNLSGLSKCVERFEEKVYTSAKDEVLISINFNKLCTILPYEELVSETVTVYLFIYFQDDYIAKISAKVQKLKSMYFTKFNALYRHVSSRLQKVESSQQPKAHDLENCRQIKKIIENIFAILGVSKSQINTDFKEKLDNAEKWIEYITQRINVSSYNQGQHSADVQSGQHFITSLSRTSQEEIFQKSQSPQLLQNYHLAKQISQPKKLSLREQPVAKQYSNPLLEANQMSMTKGPWNAVPQQAHGALKATEEFGIRINTPGISASPMLEDCSNLNETSHKPTVIADEPSAAMQCLVKVLTSMSAEALSTSIDEIREIVYLNGVIPASKLYGSSNRARKHTQSRLITQGRKMCSIGAVTLDTYHICDSTSDSLNQLNDAQEADFNSVASQGKRRRITENHALVEEIKETNKLLIDTEVVIGEKDSIQSAAEGAAESIIKPLWLLVPTSYPFSSPVILDKMSLEASEDLEDLWMIAKAKLRFSLQSMNQPWSLAEIAISWEHCARKAILEYAQHNGGGTFSSKYGGWEMC</sequence>
<dbReference type="InterPro" id="IPR044661">
    <property type="entry name" value="MED15a/b/c-like"/>
</dbReference>
<evidence type="ECO:0000256" key="3">
    <source>
        <dbReference type="ARBA" id="ARBA00023163"/>
    </source>
</evidence>
<proteinExistence type="predicted"/>
<organism evidence="7 8">
    <name type="scientific">Lupinus luteus</name>
    <name type="common">European yellow lupine</name>
    <dbReference type="NCBI Taxonomy" id="3873"/>
    <lineage>
        <taxon>Eukaryota</taxon>
        <taxon>Viridiplantae</taxon>
        <taxon>Streptophyta</taxon>
        <taxon>Embryophyta</taxon>
        <taxon>Tracheophyta</taxon>
        <taxon>Spermatophyta</taxon>
        <taxon>Magnoliopsida</taxon>
        <taxon>eudicotyledons</taxon>
        <taxon>Gunneridae</taxon>
        <taxon>Pentapetalae</taxon>
        <taxon>rosids</taxon>
        <taxon>fabids</taxon>
        <taxon>Fabales</taxon>
        <taxon>Fabaceae</taxon>
        <taxon>Papilionoideae</taxon>
        <taxon>50 kb inversion clade</taxon>
        <taxon>genistoids sensu lato</taxon>
        <taxon>core genistoids</taxon>
        <taxon>Genisteae</taxon>
        <taxon>Lupinus</taxon>
    </lineage>
</organism>
<accession>A0AAV1YIK6</accession>
<evidence type="ECO:0000256" key="5">
    <source>
        <dbReference type="SAM" id="MobiDB-lite"/>
    </source>
</evidence>
<evidence type="ECO:0000313" key="8">
    <source>
        <dbReference type="Proteomes" id="UP001497480"/>
    </source>
</evidence>
<keyword evidence="4" id="KW-0539">Nucleus</keyword>
<dbReference type="EMBL" id="CAXHTB010000025">
    <property type="protein sequence ID" value="CAL0333633.1"/>
    <property type="molecule type" value="Genomic_DNA"/>
</dbReference>
<dbReference type="GO" id="GO:0003713">
    <property type="term" value="F:transcription coactivator activity"/>
    <property type="evidence" value="ECO:0007669"/>
    <property type="project" value="InterPro"/>
</dbReference>
<dbReference type="Pfam" id="PF21539">
    <property type="entry name" value="Med15_C"/>
    <property type="match status" value="1"/>
</dbReference>
<evidence type="ECO:0000256" key="1">
    <source>
        <dbReference type="ARBA" id="ARBA00004123"/>
    </source>
</evidence>
<protein>
    <recommendedName>
        <fullName evidence="6">ARC105/Med15 mediator subunit C-terminal domain-containing protein</fullName>
    </recommendedName>
</protein>
<dbReference type="PANTHER" id="PTHR33137">
    <property type="entry name" value="MEDIATOR OF RNA POLYMERASE II TRANSCRIPTION SUBUNIT 15A-RELATED"/>
    <property type="match status" value="1"/>
</dbReference>
<dbReference type="Gene3D" id="1.10.246.20">
    <property type="entry name" value="Coactivator CBP, KIX domain"/>
    <property type="match status" value="1"/>
</dbReference>
<dbReference type="InterPro" id="IPR036529">
    <property type="entry name" value="KIX_dom_sf"/>
</dbReference>
<comment type="caution">
    <text evidence="7">The sequence shown here is derived from an EMBL/GenBank/DDBJ whole genome shotgun (WGS) entry which is preliminary data.</text>
</comment>
<evidence type="ECO:0000259" key="6">
    <source>
        <dbReference type="Pfam" id="PF21539"/>
    </source>
</evidence>
<keyword evidence="3" id="KW-0804">Transcription</keyword>
<reference evidence="7 8" key="1">
    <citation type="submission" date="2024-03" db="EMBL/GenBank/DDBJ databases">
        <authorList>
            <person name="Martinez-Hernandez J."/>
        </authorList>
    </citation>
    <scope>NUCLEOTIDE SEQUENCE [LARGE SCALE GENOMIC DNA]</scope>
</reference>
<keyword evidence="8" id="KW-1185">Reference proteome</keyword>
<dbReference type="Proteomes" id="UP001497480">
    <property type="component" value="Unassembled WGS sequence"/>
</dbReference>
<dbReference type="GO" id="GO:0031490">
    <property type="term" value="F:chromatin DNA binding"/>
    <property type="evidence" value="ECO:0007669"/>
    <property type="project" value="InterPro"/>
</dbReference>
<feature type="compositionally biased region" description="Polar residues" evidence="5">
    <location>
        <begin position="1"/>
        <end position="21"/>
    </location>
</feature>
<comment type="subcellular location">
    <subcellularLocation>
        <location evidence="1">Nucleus</location>
    </subcellularLocation>
</comment>
<evidence type="ECO:0000313" key="7">
    <source>
        <dbReference type="EMBL" id="CAL0333633.1"/>
    </source>
</evidence>
<dbReference type="PANTHER" id="PTHR33137:SF37">
    <property type="entry name" value="MEDIATOR COMPLEX SUBUNIT 15 KIX DOMAIN-CONTAINING PROTEIN"/>
    <property type="match status" value="1"/>
</dbReference>
<dbReference type="GO" id="GO:0005634">
    <property type="term" value="C:nucleus"/>
    <property type="evidence" value="ECO:0007669"/>
    <property type="project" value="UniProtKB-SubCell"/>
</dbReference>
<evidence type="ECO:0000256" key="2">
    <source>
        <dbReference type="ARBA" id="ARBA00023015"/>
    </source>
</evidence>
<gene>
    <name evidence="7" type="ORF">LLUT_LOCUS34693</name>
</gene>